<evidence type="ECO:0000313" key="3">
    <source>
        <dbReference type="Proteomes" id="UP001328107"/>
    </source>
</evidence>
<accession>A0AAN5D035</accession>
<dbReference type="Proteomes" id="UP001328107">
    <property type="component" value="Unassembled WGS sequence"/>
</dbReference>
<feature type="compositionally biased region" description="Basic and acidic residues" evidence="1">
    <location>
        <begin position="136"/>
        <end position="147"/>
    </location>
</feature>
<dbReference type="EMBL" id="BTRK01000005">
    <property type="protein sequence ID" value="GMR53891.1"/>
    <property type="molecule type" value="Genomic_DNA"/>
</dbReference>
<feature type="non-terminal residue" evidence="2">
    <location>
        <position position="147"/>
    </location>
</feature>
<reference evidence="3" key="1">
    <citation type="submission" date="2022-10" db="EMBL/GenBank/DDBJ databases">
        <title>Genome assembly of Pristionchus species.</title>
        <authorList>
            <person name="Yoshida K."/>
            <person name="Sommer R.J."/>
        </authorList>
    </citation>
    <scope>NUCLEOTIDE SEQUENCE [LARGE SCALE GENOMIC DNA]</scope>
    <source>
        <strain evidence="3">RS5460</strain>
    </source>
</reference>
<name>A0AAN5D035_9BILA</name>
<sequence length="147" mass="16436">MAYNAVGYNNGALPQTDYSGYKGNPDPVPEVFYQPDPPRPEFESNNGYDVIFTVAPPIPVAITNPHPSRISRGSTTPPPSTTDLPWWESEETTTSTPWWQTSPIPSTTPRISTTTSTTTPRPTTRSTTKNTQWWTKKTEKPRPTPTW</sequence>
<proteinExistence type="predicted"/>
<protein>
    <submittedName>
        <fullName evidence="2">Uncharacterized protein</fullName>
    </submittedName>
</protein>
<gene>
    <name evidence="2" type="ORF">PMAYCL1PPCAC_24084</name>
</gene>
<comment type="caution">
    <text evidence="2">The sequence shown here is derived from an EMBL/GenBank/DDBJ whole genome shotgun (WGS) entry which is preliminary data.</text>
</comment>
<dbReference type="AlphaFoldDB" id="A0AAN5D035"/>
<evidence type="ECO:0000256" key="1">
    <source>
        <dbReference type="SAM" id="MobiDB-lite"/>
    </source>
</evidence>
<evidence type="ECO:0000313" key="2">
    <source>
        <dbReference type="EMBL" id="GMR53891.1"/>
    </source>
</evidence>
<organism evidence="2 3">
    <name type="scientific">Pristionchus mayeri</name>
    <dbReference type="NCBI Taxonomy" id="1317129"/>
    <lineage>
        <taxon>Eukaryota</taxon>
        <taxon>Metazoa</taxon>
        <taxon>Ecdysozoa</taxon>
        <taxon>Nematoda</taxon>
        <taxon>Chromadorea</taxon>
        <taxon>Rhabditida</taxon>
        <taxon>Rhabditina</taxon>
        <taxon>Diplogasteromorpha</taxon>
        <taxon>Diplogasteroidea</taxon>
        <taxon>Neodiplogasteridae</taxon>
        <taxon>Pristionchus</taxon>
    </lineage>
</organism>
<feature type="compositionally biased region" description="Low complexity" evidence="1">
    <location>
        <begin position="67"/>
        <end position="135"/>
    </location>
</feature>
<feature type="region of interest" description="Disordered" evidence="1">
    <location>
        <begin position="63"/>
        <end position="147"/>
    </location>
</feature>
<keyword evidence="3" id="KW-1185">Reference proteome</keyword>
<feature type="region of interest" description="Disordered" evidence="1">
    <location>
        <begin position="1"/>
        <end position="46"/>
    </location>
</feature>